<evidence type="ECO:0000313" key="3">
    <source>
        <dbReference type="EMBL" id="PWN03652.1"/>
    </source>
</evidence>
<reference evidence="3 4" key="1">
    <citation type="submission" date="2018-05" db="EMBL/GenBank/DDBJ databases">
        <title>Nocardioides silvaticus genome.</title>
        <authorList>
            <person name="Li C."/>
            <person name="Wang G."/>
        </authorList>
    </citation>
    <scope>NUCLEOTIDE SEQUENCE [LARGE SCALE GENOMIC DNA]</scope>
    <source>
        <strain evidence="3 4">CCTCC AB 2018079</strain>
    </source>
</reference>
<dbReference type="InterPro" id="IPR016171">
    <property type="entry name" value="Vanillyl_alc_oxidase_C-sub2"/>
</dbReference>
<dbReference type="Gene3D" id="3.30.70.2530">
    <property type="match status" value="1"/>
</dbReference>
<proteinExistence type="predicted"/>
<organism evidence="3 4">
    <name type="scientific">Nocardioides silvaticus</name>
    <dbReference type="NCBI Taxonomy" id="2201891"/>
    <lineage>
        <taxon>Bacteria</taxon>
        <taxon>Bacillati</taxon>
        <taxon>Actinomycetota</taxon>
        <taxon>Actinomycetes</taxon>
        <taxon>Propionibacteriales</taxon>
        <taxon>Nocardioidaceae</taxon>
        <taxon>Nocardioides</taxon>
    </lineage>
</organism>
<gene>
    <name evidence="3" type="ORF">DJ010_06055</name>
</gene>
<dbReference type="InterPro" id="IPR016169">
    <property type="entry name" value="FAD-bd_PCMH_sub2"/>
</dbReference>
<dbReference type="SUPFAM" id="SSF56176">
    <property type="entry name" value="FAD-binding/transporter-associated domain-like"/>
    <property type="match status" value="1"/>
</dbReference>
<keyword evidence="1" id="KW-0560">Oxidoreductase</keyword>
<dbReference type="InterPro" id="IPR016166">
    <property type="entry name" value="FAD-bd_PCMH"/>
</dbReference>
<dbReference type="Pfam" id="PF01565">
    <property type="entry name" value="FAD_binding_4"/>
    <property type="match status" value="1"/>
</dbReference>
<dbReference type="Proteomes" id="UP000245507">
    <property type="component" value="Unassembled WGS sequence"/>
</dbReference>
<evidence type="ECO:0000259" key="2">
    <source>
        <dbReference type="PROSITE" id="PS51387"/>
    </source>
</evidence>
<dbReference type="InterPro" id="IPR036318">
    <property type="entry name" value="FAD-bd_PCMH-like_sf"/>
</dbReference>
<dbReference type="PANTHER" id="PTHR43762">
    <property type="entry name" value="L-GULONOLACTONE OXIDASE"/>
    <property type="match status" value="1"/>
</dbReference>
<dbReference type="InterPro" id="IPR007173">
    <property type="entry name" value="ALO_C"/>
</dbReference>
<dbReference type="Gene3D" id="1.10.45.10">
    <property type="entry name" value="Vanillyl-alcohol Oxidase, Chain A, domain 4"/>
    <property type="match status" value="1"/>
</dbReference>
<dbReference type="PIRSF" id="PIRSF000136">
    <property type="entry name" value="LGO_GLO"/>
    <property type="match status" value="1"/>
</dbReference>
<dbReference type="InterPro" id="IPR016167">
    <property type="entry name" value="FAD-bd_PCMH_sub1"/>
</dbReference>
<name>A0A316TN11_9ACTN</name>
<dbReference type="RefSeq" id="WP_109692740.1">
    <property type="nucleotide sequence ID" value="NZ_QGDD01000002.1"/>
</dbReference>
<accession>A0A316TN11</accession>
<sequence>MTRSQASTGSSATWRNWSGLEHADGLRSVTPTDVDDVVAEVRRAAERGETVKMAGTGHSFTGIARPEHTVLRPAGLAGITDVDRDAMTVTARAGTQLKVFNAALEELGLSLHNMGDIAEQTLAGAISTGTHGTGGRAAGLAAQLVGLELVTGDGELLRASGTENADVLELARVGLGALGVLVSVTFAVEPLFLLRAEERPLRWDEAMATFDELTERHDHVDMYWFPHTDRMLTKRNTRMGTDLSRAEPLPRWRHRLDDDLLSNTVFGLQTAALNRAPRAIPAANRLASRLLGPRTYTDVAHRVFTSERRVVFREMEYAVPREAGLAALKEARAMLEASGLTISFPVEIRVAPADDVPLSTAYQRDSFYLAFHTHQRAEHERYFALMEAVMKDHGGRPHWGKLHSLDAADLARLYPRFPDFLALRDKLDPDRVFANDYLRRVLGD</sequence>
<dbReference type="InterPro" id="IPR006094">
    <property type="entry name" value="Oxid_FAD_bind_N"/>
</dbReference>
<dbReference type="Pfam" id="PF04030">
    <property type="entry name" value="ALO"/>
    <property type="match status" value="1"/>
</dbReference>
<dbReference type="Gene3D" id="3.30.70.2520">
    <property type="match status" value="1"/>
</dbReference>
<protein>
    <submittedName>
        <fullName evidence="3">FAD-linked oxidoreductase</fullName>
    </submittedName>
</protein>
<keyword evidence="4" id="KW-1185">Reference proteome</keyword>
<dbReference type="PROSITE" id="PS51387">
    <property type="entry name" value="FAD_PCMH"/>
    <property type="match status" value="1"/>
</dbReference>
<feature type="domain" description="FAD-binding PCMH-type" evidence="2">
    <location>
        <begin position="21"/>
        <end position="191"/>
    </location>
</feature>
<dbReference type="NCBIfam" id="TIGR01679">
    <property type="entry name" value="bact_FAD_ox"/>
    <property type="match status" value="1"/>
</dbReference>
<dbReference type="EMBL" id="QGDD01000002">
    <property type="protein sequence ID" value="PWN03652.1"/>
    <property type="molecule type" value="Genomic_DNA"/>
</dbReference>
<dbReference type="PANTHER" id="PTHR43762:SF1">
    <property type="entry name" value="D-ARABINONO-1,4-LACTONE OXIDASE"/>
    <property type="match status" value="1"/>
</dbReference>
<dbReference type="OrthoDB" id="9800184at2"/>
<evidence type="ECO:0000313" key="4">
    <source>
        <dbReference type="Proteomes" id="UP000245507"/>
    </source>
</evidence>
<dbReference type="AlphaFoldDB" id="A0A316TN11"/>
<dbReference type="Gene3D" id="3.30.43.10">
    <property type="entry name" value="Uridine Diphospho-n-acetylenolpyruvylglucosamine Reductase, domain 2"/>
    <property type="match status" value="1"/>
</dbReference>
<evidence type="ECO:0000256" key="1">
    <source>
        <dbReference type="ARBA" id="ARBA00023002"/>
    </source>
</evidence>
<dbReference type="GO" id="GO:0080049">
    <property type="term" value="F:L-gulono-1,4-lactone dehydrogenase activity"/>
    <property type="evidence" value="ECO:0007669"/>
    <property type="project" value="TreeGrafter"/>
</dbReference>
<dbReference type="GO" id="GO:0003885">
    <property type="term" value="F:D-arabinono-1,4-lactone oxidase activity"/>
    <property type="evidence" value="ECO:0007669"/>
    <property type="project" value="InterPro"/>
</dbReference>
<comment type="caution">
    <text evidence="3">The sequence shown here is derived from an EMBL/GenBank/DDBJ whole genome shotgun (WGS) entry which is preliminary data.</text>
</comment>
<dbReference type="GO" id="GO:0016020">
    <property type="term" value="C:membrane"/>
    <property type="evidence" value="ECO:0007669"/>
    <property type="project" value="InterPro"/>
</dbReference>
<dbReference type="Gene3D" id="3.30.465.10">
    <property type="match status" value="1"/>
</dbReference>
<dbReference type="GO" id="GO:0071949">
    <property type="term" value="F:FAD binding"/>
    <property type="evidence" value="ECO:0007669"/>
    <property type="project" value="InterPro"/>
</dbReference>
<dbReference type="InterPro" id="IPR010031">
    <property type="entry name" value="FAD_lactone_oxidase-like"/>
</dbReference>